<feature type="transmembrane region" description="Helical" evidence="1">
    <location>
        <begin position="239"/>
        <end position="258"/>
    </location>
</feature>
<feature type="transmembrane region" description="Helical" evidence="1">
    <location>
        <begin position="147"/>
        <end position="164"/>
    </location>
</feature>
<keyword evidence="1" id="KW-0472">Membrane</keyword>
<keyword evidence="4" id="KW-1185">Reference proteome</keyword>
<dbReference type="InterPro" id="IPR032809">
    <property type="entry name" value="Put_HupE_UreJ"/>
</dbReference>
<gene>
    <name evidence="3" type="ORF">BTO11_09275</name>
</gene>
<reference evidence="3 4" key="1">
    <citation type="submission" date="2016-12" db="EMBL/GenBank/DDBJ databases">
        <title>Diversity of luminous bacteria.</title>
        <authorList>
            <person name="Yoshizawa S."/>
            <person name="Kogure K."/>
        </authorList>
    </citation>
    <scope>NUCLEOTIDE SEQUENCE [LARGE SCALE GENOMIC DNA]</scope>
    <source>
        <strain evidence="3 4">SA4-48</strain>
    </source>
</reference>
<feature type="transmembrane region" description="Helical" evidence="1">
    <location>
        <begin position="203"/>
        <end position="227"/>
    </location>
</feature>
<dbReference type="EMBL" id="MSCH01000003">
    <property type="protein sequence ID" value="PQJ53837.1"/>
    <property type="molecule type" value="Genomic_DNA"/>
</dbReference>
<dbReference type="Proteomes" id="UP000239007">
    <property type="component" value="Unassembled WGS sequence"/>
</dbReference>
<accession>A0A2S7UV55</accession>
<comment type="caution">
    <text evidence="3">The sequence shown here is derived from an EMBL/GenBank/DDBJ whole genome shotgun (WGS) entry which is preliminary data.</text>
</comment>
<feature type="transmembrane region" description="Helical" evidence="1">
    <location>
        <begin position="176"/>
        <end position="197"/>
    </location>
</feature>
<dbReference type="RefSeq" id="WP_105052335.1">
    <property type="nucleotide sequence ID" value="NZ_BMYG01000002.1"/>
</dbReference>
<dbReference type="Pfam" id="PF13795">
    <property type="entry name" value="HupE_UreJ_2"/>
    <property type="match status" value="1"/>
</dbReference>
<evidence type="ECO:0000313" key="4">
    <source>
        <dbReference type="Proteomes" id="UP000239007"/>
    </source>
</evidence>
<evidence type="ECO:0008006" key="5">
    <source>
        <dbReference type="Google" id="ProtNLM"/>
    </source>
</evidence>
<feature type="transmembrane region" description="Helical" evidence="1">
    <location>
        <begin position="94"/>
        <end position="115"/>
    </location>
</feature>
<dbReference type="OrthoDB" id="9808870at2"/>
<feature type="signal peptide" evidence="2">
    <location>
        <begin position="1"/>
        <end position="21"/>
    </location>
</feature>
<name>A0A2S7UV55_9GAMM</name>
<evidence type="ECO:0000313" key="3">
    <source>
        <dbReference type="EMBL" id="PQJ53837.1"/>
    </source>
</evidence>
<evidence type="ECO:0000256" key="1">
    <source>
        <dbReference type="SAM" id="Phobius"/>
    </source>
</evidence>
<proteinExistence type="predicted"/>
<protein>
    <recommendedName>
        <fullName evidence="5">HupE/UreJ protein</fullName>
    </recommendedName>
</protein>
<keyword evidence="1" id="KW-1133">Transmembrane helix</keyword>
<dbReference type="AlphaFoldDB" id="A0A2S7UV55"/>
<evidence type="ECO:0000256" key="2">
    <source>
        <dbReference type="SAM" id="SignalP"/>
    </source>
</evidence>
<keyword evidence="1" id="KW-0812">Transmembrane</keyword>
<keyword evidence="2" id="KW-0732">Signal</keyword>
<organism evidence="3 4">
    <name type="scientific">Psychrosphaera saromensis</name>
    <dbReference type="NCBI Taxonomy" id="716813"/>
    <lineage>
        <taxon>Bacteria</taxon>
        <taxon>Pseudomonadati</taxon>
        <taxon>Pseudomonadota</taxon>
        <taxon>Gammaproteobacteria</taxon>
        <taxon>Alteromonadales</taxon>
        <taxon>Pseudoalteromonadaceae</taxon>
        <taxon>Psychrosphaera</taxon>
    </lineage>
</organism>
<sequence length="264" mass="28557">MKNLIAVCLLVVSFISLSTQAANFADNSDAEKDKVKTTEIKPMAISPEMKAVMERGTSPLNNGLNNNGQTINVVDGLSSSERFVKYLRSGFIHIIPKGIDHILFVLGLFLSTVIFSKLVWQVTTFTLAHSISLGLAASGIVQVSADIVEPLIALSIAFVAFENLRDQETGTSRLAMVFIFGLLHGLGFAFVLAEFGLPSNSFLMSLFAFNIGVEVGQLAVLAVAAALLYSWSKKPSYRLCVQIPGSILIGIVGLYWTVERVLNI</sequence>
<feature type="chain" id="PRO_5015472646" description="HupE/UreJ protein" evidence="2">
    <location>
        <begin position="22"/>
        <end position="264"/>
    </location>
</feature>